<dbReference type="EMBL" id="BLXZ01000005">
    <property type="protein sequence ID" value="GFO68963.1"/>
    <property type="molecule type" value="Genomic_DNA"/>
</dbReference>
<sequence>MDQETYKPMTAESVGELLKEAGAEVMVRSGRSENYSAPREFSFEVKAIFPNGMGLHVVARQFNYRDPWEAEGRVNDMVDAMLLKDGALTPLPKGYPFFQGIEEEVGLDEDRLLEVIRCVAQVNVKLYTLQQMTGDL</sequence>
<dbReference type="Proteomes" id="UP000587586">
    <property type="component" value="Unassembled WGS sequence"/>
</dbReference>
<comment type="caution">
    <text evidence="1">The sequence shown here is derived from an EMBL/GenBank/DDBJ whole genome shotgun (WGS) entry which is preliminary data.</text>
</comment>
<evidence type="ECO:0000313" key="1">
    <source>
        <dbReference type="EMBL" id="GFO68963.1"/>
    </source>
</evidence>
<reference evidence="2" key="1">
    <citation type="submission" date="2020-06" db="EMBL/GenBank/DDBJ databases">
        <title>Draft genomic sequecing of Geomonas sp. Red745.</title>
        <authorList>
            <person name="Itoh H."/>
            <person name="Xu Z.X."/>
            <person name="Ushijima N."/>
            <person name="Masuda Y."/>
            <person name="Shiratori Y."/>
            <person name="Senoo K."/>
        </authorList>
    </citation>
    <scope>NUCLEOTIDE SEQUENCE [LARGE SCALE GENOMIC DNA]</scope>
    <source>
        <strain evidence="2">Red745</strain>
    </source>
</reference>
<organism evidence="1 2">
    <name type="scientific">Geomonas limicola</name>
    <dbReference type="NCBI Taxonomy" id="2740186"/>
    <lineage>
        <taxon>Bacteria</taxon>
        <taxon>Pseudomonadati</taxon>
        <taxon>Thermodesulfobacteriota</taxon>
        <taxon>Desulfuromonadia</taxon>
        <taxon>Geobacterales</taxon>
        <taxon>Geobacteraceae</taxon>
        <taxon>Geomonas</taxon>
    </lineage>
</organism>
<name>A0A6V8NBP4_9BACT</name>
<protein>
    <submittedName>
        <fullName evidence="1">Uncharacterized protein</fullName>
    </submittedName>
</protein>
<evidence type="ECO:0000313" key="2">
    <source>
        <dbReference type="Proteomes" id="UP000587586"/>
    </source>
</evidence>
<gene>
    <name evidence="1" type="ORF">GMLC_25420</name>
</gene>
<dbReference type="AlphaFoldDB" id="A0A6V8NBP4"/>
<accession>A0A6V8NBP4</accession>
<dbReference type="RefSeq" id="WP_183361523.1">
    <property type="nucleotide sequence ID" value="NZ_BLXZ01000005.1"/>
</dbReference>
<keyword evidence="2" id="KW-1185">Reference proteome</keyword>
<proteinExistence type="predicted"/>